<feature type="compositionally biased region" description="Basic and acidic residues" evidence="1">
    <location>
        <begin position="167"/>
        <end position="183"/>
    </location>
</feature>
<gene>
    <name evidence="2" type="ORF">HYPSUDRAFT_207454</name>
</gene>
<evidence type="ECO:0000256" key="1">
    <source>
        <dbReference type="SAM" id="MobiDB-lite"/>
    </source>
</evidence>
<dbReference type="Proteomes" id="UP000054270">
    <property type="component" value="Unassembled WGS sequence"/>
</dbReference>
<feature type="compositionally biased region" description="Pro residues" evidence="1">
    <location>
        <begin position="47"/>
        <end position="70"/>
    </location>
</feature>
<evidence type="ECO:0000313" key="2">
    <source>
        <dbReference type="EMBL" id="KJA15949.1"/>
    </source>
</evidence>
<feature type="compositionally biased region" description="Low complexity" evidence="1">
    <location>
        <begin position="71"/>
        <end position="80"/>
    </location>
</feature>
<dbReference type="AlphaFoldDB" id="A0A0D2N9Z4"/>
<feature type="region of interest" description="Disordered" evidence="1">
    <location>
        <begin position="155"/>
        <end position="188"/>
    </location>
</feature>
<proteinExistence type="predicted"/>
<accession>A0A0D2N9Z4</accession>
<organism evidence="2 3">
    <name type="scientific">Hypholoma sublateritium (strain FD-334 SS-4)</name>
    <dbReference type="NCBI Taxonomy" id="945553"/>
    <lineage>
        <taxon>Eukaryota</taxon>
        <taxon>Fungi</taxon>
        <taxon>Dikarya</taxon>
        <taxon>Basidiomycota</taxon>
        <taxon>Agaricomycotina</taxon>
        <taxon>Agaricomycetes</taxon>
        <taxon>Agaricomycetidae</taxon>
        <taxon>Agaricales</taxon>
        <taxon>Agaricineae</taxon>
        <taxon>Strophariaceae</taxon>
        <taxon>Hypholoma</taxon>
    </lineage>
</organism>
<dbReference type="EMBL" id="KN817631">
    <property type="protein sequence ID" value="KJA15949.1"/>
    <property type="molecule type" value="Genomic_DNA"/>
</dbReference>
<sequence>MTTDGTPAPRGLSRTQHPRSRWQGPPAPSIVPSPTRKFDPFGRPIRLPAPAPKRPPPPQPQPPPPPPPPQSTTTTTTNTPHIVHRPKGHTKPTAHAAMFQDFHYPFSLPIPPRWKLIHGCLRTATVRLLTNSEDGLVPQAWRAWGPPMRRHTILPPSPPAAPSREVPQAKRIEAPNRKGEPPAKEAAPMMKVEVEAKAAARAPAAAAV</sequence>
<dbReference type="OrthoDB" id="10630761at2759"/>
<feature type="region of interest" description="Disordered" evidence="1">
    <location>
        <begin position="1"/>
        <end position="90"/>
    </location>
</feature>
<name>A0A0D2N9Z4_HYPSF</name>
<protein>
    <submittedName>
        <fullName evidence="2">Uncharacterized protein</fullName>
    </submittedName>
</protein>
<evidence type="ECO:0000313" key="3">
    <source>
        <dbReference type="Proteomes" id="UP000054270"/>
    </source>
</evidence>
<reference evidence="3" key="1">
    <citation type="submission" date="2014-04" db="EMBL/GenBank/DDBJ databases">
        <title>Evolutionary Origins and Diversification of the Mycorrhizal Mutualists.</title>
        <authorList>
            <consortium name="DOE Joint Genome Institute"/>
            <consortium name="Mycorrhizal Genomics Consortium"/>
            <person name="Kohler A."/>
            <person name="Kuo A."/>
            <person name="Nagy L.G."/>
            <person name="Floudas D."/>
            <person name="Copeland A."/>
            <person name="Barry K.W."/>
            <person name="Cichocki N."/>
            <person name="Veneault-Fourrey C."/>
            <person name="LaButti K."/>
            <person name="Lindquist E.A."/>
            <person name="Lipzen A."/>
            <person name="Lundell T."/>
            <person name="Morin E."/>
            <person name="Murat C."/>
            <person name="Riley R."/>
            <person name="Ohm R."/>
            <person name="Sun H."/>
            <person name="Tunlid A."/>
            <person name="Henrissat B."/>
            <person name="Grigoriev I.V."/>
            <person name="Hibbett D.S."/>
            <person name="Martin F."/>
        </authorList>
    </citation>
    <scope>NUCLEOTIDE SEQUENCE [LARGE SCALE GENOMIC DNA]</scope>
    <source>
        <strain evidence="3">FD-334 SS-4</strain>
    </source>
</reference>
<keyword evidence="3" id="KW-1185">Reference proteome</keyword>